<keyword evidence="3" id="KW-1185">Reference proteome</keyword>
<dbReference type="PANTHER" id="PTHR22718">
    <property type="entry name" value="SERPENTINE RECEPTOR, CLASS X"/>
    <property type="match status" value="1"/>
</dbReference>
<reference evidence="3" key="1">
    <citation type="submission" date="2010-08" db="EMBL/GenBank/DDBJ databases">
        <authorList>
            <consortium name="Caenorhabditis japonica Sequencing Consortium"/>
            <person name="Wilson R.K."/>
        </authorList>
    </citation>
    <scope>NUCLEOTIDE SEQUENCE [LARGE SCALE GENOMIC DNA]</scope>
    <source>
        <strain evidence="3">DF5081</strain>
    </source>
</reference>
<dbReference type="PANTHER" id="PTHR22718:SF36">
    <property type="entry name" value="G_PROTEIN_RECEP_F1_2 DOMAIN-CONTAINING PROTEIN-RELATED"/>
    <property type="match status" value="1"/>
</dbReference>
<dbReference type="SUPFAM" id="SSF81321">
    <property type="entry name" value="Family A G protein-coupled receptor-like"/>
    <property type="match status" value="1"/>
</dbReference>
<name>A0A8R1I1Y8_CAEJA</name>
<dbReference type="Gene3D" id="1.20.1070.10">
    <property type="entry name" value="Rhodopsin 7-helix transmembrane proteins"/>
    <property type="match status" value="1"/>
</dbReference>
<evidence type="ECO:0008006" key="4">
    <source>
        <dbReference type="Google" id="ProtNLM"/>
    </source>
</evidence>
<feature type="transmembrane region" description="Helical" evidence="1">
    <location>
        <begin position="290"/>
        <end position="314"/>
    </location>
</feature>
<reference evidence="2" key="2">
    <citation type="submission" date="2022-06" db="UniProtKB">
        <authorList>
            <consortium name="EnsemblMetazoa"/>
        </authorList>
    </citation>
    <scope>IDENTIFICATION</scope>
    <source>
        <strain evidence="2">DF5081</strain>
    </source>
</reference>
<proteinExistence type="predicted"/>
<feature type="transmembrane region" description="Helical" evidence="1">
    <location>
        <begin position="219"/>
        <end position="238"/>
    </location>
</feature>
<feature type="transmembrane region" description="Helical" evidence="1">
    <location>
        <begin position="85"/>
        <end position="110"/>
    </location>
</feature>
<dbReference type="Proteomes" id="UP000005237">
    <property type="component" value="Unassembled WGS sequence"/>
</dbReference>
<dbReference type="AlphaFoldDB" id="A0A8R1I1Y8"/>
<feature type="transmembrane region" description="Helical" evidence="1">
    <location>
        <begin position="130"/>
        <end position="148"/>
    </location>
</feature>
<evidence type="ECO:0000313" key="2">
    <source>
        <dbReference type="EnsemblMetazoa" id="CJA16963b.1"/>
    </source>
</evidence>
<sequence>MVFALSASDELIGEMNFAKSIAVTCMTGKFCDPNREELVVLKTITLSVFSAPIIILDGVGFFNLAIQCACIRRIFTKRYFKKGTFFTILFILSITVSFRIIYSIIAISIAALFANTTSPVYKFCTQSSLYVDYCSNFFSLCVTFFMSLNRCFCFTAKTANSLLFDGKHVLFPILFSGLLAISAGIVSVTTSQIQRSFVERLGFVDVGPDVGWKEVINRMFYIFPIGSIVCYVVLYYHLHQQARLVLTQSNQNRGEQKVFVQLLITTVLYGLLALIYELISFISWGNNTDLQLTFISVLNIFNSLPEISLPLLLICSSVQVRRRLAALIAPKAEKTMMTTMATKTTSSATNKDNFV</sequence>
<keyword evidence="1" id="KW-1133">Transmembrane helix</keyword>
<accession>A0A8R1I1Y8</accession>
<feature type="transmembrane region" description="Helical" evidence="1">
    <location>
        <begin position="44"/>
        <end position="64"/>
    </location>
</feature>
<organism evidence="2 3">
    <name type="scientific">Caenorhabditis japonica</name>
    <dbReference type="NCBI Taxonomy" id="281687"/>
    <lineage>
        <taxon>Eukaryota</taxon>
        <taxon>Metazoa</taxon>
        <taxon>Ecdysozoa</taxon>
        <taxon>Nematoda</taxon>
        <taxon>Chromadorea</taxon>
        <taxon>Rhabditida</taxon>
        <taxon>Rhabditina</taxon>
        <taxon>Rhabditomorpha</taxon>
        <taxon>Rhabditoidea</taxon>
        <taxon>Rhabditidae</taxon>
        <taxon>Peloderinae</taxon>
        <taxon>Caenorhabditis</taxon>
    </lineage>
</organism>
<feature type="transmembrane region" description="Helical" evidence="1">
    <location>
        <begin position="259"/>
        <end position="284"/>
    </location>
</feature>
<protein>
    <recommendedName>
        <fullName evidence="4">Serpentine receptor class gamma</fullName>
    </recommendedName>
</protein>
<dbReference type="EnsemblMetazoa" id="CJA16963b.1">
    <property type="protein sequence ID" value="CJA16963b.1"/>
    <property type="gene ID" value="WBGene00136167"/>
</dbReference>
<keyword evidence="1" id="KW-0472">Membrane</keyword>
<evidence type="ECO:0000256" key="1">
    <source>
        <dbReference type="SAM" id="Phobius"/>
    </source>
</evidence>
<evidence type="ECO:0000313" key="3">
    <source>
        <dbReference type="Proteomes" id="UP000005237"/>
    </source>
</evidence>
<keyword evidence="1" id="KW-0812">Transmembrane</keyword>
<feature type="transmembrane region" description="Helical" evidence="1">
    <location>
        <begin position="169"/>
        <end position="188"/>
    </location>
</feature>